<dbReference type="PROSITE" id="PS51257">
    <property type="entry name" value="PROKAR_LIPOPROTEIN"/>
    <property type="match status" value="1"/>
</dbReference>
<feature type="transmembrane region" description="Helical" evidence="6">
    <location>
        <begin position="204"/>
        <end position="223"/>
    </location>
</feature>
<evidence type="ECO:0000256" key="6">
    <source>
        <dbReference type="SAM" id="Phobius"/>
    </source>
</evidence>
<name>A0A3B1DG98_9ZZZZ</name>
<feature type="transmembrane region" description="Helical" evidence="6">
    <location>
        <begin position="34"/>
        <end position="55"/>
    </location>
</feature>
<evidence type="ECO:0000256" key="2">
    <source>
        <dbReference type="ARBA" id="ARBA00022448"/>
    </source>
</evidence>
<comment type="subcellular location">
    <subcellularLocation>
        <location evidence="1">Membrane</location>
        <topology evidence="1">Multi-pass membrane protein</topology>
    </subcellularLocation>
</comment>
<dbReference type="CDD" id="cd00333">
    <property type="entry name" value="MIP"/>
    <property type="match status" value="1"/>
</dbReference>
<dbReference type="EMBL" id="UOGJ01000143">
    <property type="protein sequence ID" value="VAX37891.1"/>
    <property type="molecule type" value="Genomic_DNA"/>
</dbReference>
<dbReference type="InterPro" id="IPR022357">
    <property type="entry name" value="MIP_CS"/>
</dbReference>
<sequence length="237" mass="25237">MNLFKKCTAEFIGTFAIVLAGCGAISVNQISDGAITHLGVAMAFGLVVMIMIYAVGHISGAHFNPAVTIAFSFRRHFPKKQIFPYISAQCLGAITASLIHAWTLTPILNQKFPGAILNLGVTQPIDNMFMTAFIWEILLTFFLMFVIMGVATDYRAIGKAAGLSIGGTVALDALFGGPLCGASMNPARSLGPALVSGNFNHFFAYILGPIIGAIFGALIYDFIRCEPKSSNEVKGCC</sequence>
<keyword evidence="5 6" id="KW-0472">Membrane</keyword>
<dbReference type="PRINTS" id="PR00783">
    <property type="entry name" value="MINTRINSICP"/>
</dbReference>
<dbReference type="PANTHER" id="PTHR45724">
    <property type="entry name" value="AQUAPORIN NIP2-1"/>
    <property type="match status" value="1"/>
</dbReference>
<feature type="transmembrane region" description="Helical" evidence="6">
    <location>
        <begin position="82"/>
        <end position="108"/>
    </location>
</feature>
<dbReference type="NCBIfam" id="TIGR00861">
    <property type="entry name" value="MIP"/>
    <property type="match status" value="1"/>
</dbReference>
<evidence type="ECO:0000256" key="1">
    <source>
        <dbReference type="ARBA" id="ARBA00004141"/>
    </source>
</evidence>
<dbReference type="InterPro" id="IPR000425">
    <property type="entry name" value="MIP"/>
</dbReference>
<proteinExistence type="predicted"/>
<evidence type="ECO:0000256" key="4">
    <source>
        <dbReference type="ARBA" id="ARBA00022989"/>
    </source>
</evidence>
<dbReference type="GO" id="GO:0016020">
    <property type="term" value="C:membrane"/>
    <property type="evidence" value="ECO:0007669"/>
    <property type="project" value="UniProtKB-SubCell"/>
</dbReference>
<dbReference type="PANTHER" id="PTHR45724:SF13">
    <property type="entry name" value="AQUAPORIN NIP1-1-RELATED"/>
    <property type="match status" value="1"/>
</dbReference>
<accession>A0A3B1DG98</accession>
<dbReference type="Pfam" id="PF00230">
    <property type="entry name" value="MIP"/>
    <property type="match status" value="1"/>
</dbReference>
<keyword evidence="2" id="KW-0813">Transport</keyword>
<protein>
    <submittedName>
        <fullName evidence="7">Aquaporin Z</fullName>
    </submittedName>
</protein>
<dbReference type="SUPFAM" id="SSF81338">
    <property type="entry name" value="Aquaporin-like"/>
    <property type="match status" value="1"/>
</dbReference>
<keyword evidence="3 6" id="KW-0812">Transmembrane</keyword>
<dbReference type="PROSITE" id="PS00221">
    <property type="entry name" value="MIP"/>
    <property type="match status" value="1"/>
</dbReference>
<gene>
    <name evidence="7" type="ORF">MNBD_UNCLBAC01-847</name>
</gene>
<dbReference type="Gene3D" id="1.20.1080.10">
    <property type="entry name" value="Glycerol uptake facilitator protein"/>
    <property type="match status" value="1"/>
</dbReference>
<dbReference type="InterPro" id="IPR034294">
    <property type="entry name" value="Aquaporin_transptr"/>
</dbReference>
<feature type="transmembrane region" description="Helical" evidence="6">
    <location>
        <begin position="163"/>
        <end position="184"/>
    </location>
</feature>
<dbReference type="GO" id="GO:0015267">
    <property type="term" value="F:channel activity"/>
    <property type="evidence" value="ECO:0007669"/>
    <property type="project" value="InterPro"/>
</dbReference>
<feature type="transmembrane region" description="Helical" evidence="6">
    <location>
        <begin position="128"/>
        <end position="151"/>
    </location>
</feature>
<dbReference type="InterPro" id="IPR023271">
    <property type="entry name" value="Aquaporin-like"/>
</dbReference>
<feature type="transmembrane region" description="Helical" evidence="6">
    <location>
        <begin position="7"/>
        <end position="28"/>
    </location>
</feature>
<keyword evidence="4 6" id="KW-1133">Transmembrane helix</keyword>
<organism evidence="7">
    <name type="scientific">hydrothermal vent metagenome</name>
    <dbReference type="NCBI Taxonomy" id="652676"/>
    <lineage>
        <taxon>unclassified sequences</taxon>
        <taxon>metagenomes</taxon>
        <taxon>ecological metagenomes</taxon>
    </lineage>
</organism>
<reference evidence="7" key="1">
    <citation type="submission" date="2018-06" db="EMBL/GenBank/DDBJ databases">
        <authorList>
            <person name="Zhirakovskaya E."/>
        </authorList>
    </citation>
    <scope>NUCLEOTIDE SEQUENCE</scope>
</reference>
<evidence type="ECO:0000256" key="5">
    <source>
        <dbReference type="ARBA" id="ARBA00023136"/>
    </source>
</evidence>
<evidence type="ECO:0000256" key="3">
    <source>
        <dbReference type="ARBA" id="ARBA00022692"/>
    </source>
</evidence>
<dbReference type="AlphaFoldDB" id="A0A3B1DG98"/>
<evidence type="ECO:0000313" key="7">
    <source>
        <dbReference type="EMBL" id="VAX37891.1"/>
    </source>
</evidence>